<evidence type="ECO:0000313" key="3">
    <source>
        <dbReference type="EMBL" id="GFG58662.1"/>
    </source>
</evidence>
<reference evidence="3 4" key="1">
    <citation type="journal article" date="2019" name="Emerg. Microbes Infect.">
        <title>Comprehensive subspecies identification of 175 nontuberculous mycobacteria species based on 7547 genomic profiles.</title>
        <authorList>
            <person name="Matsumoto Y."/>
            <person name="Kinjo T."/>
            <person name="Motooka D."/>
            <person name="Nabeya D."/>
            <person name="Jung N."/>
            <person name="Uechi K."/>
            <person name="Horii T."/>
            <person name="Iida T."/>
            <person name="Fujita J."/>
            <person name="Nakamura S."/>
        </authorList>
    </citation>
    <scope>NUCLEOTIDE SEQUENCE [LARGE SCALE GENOMIC DNA]</scope>
    <source>
        <strain evidence="3 4">JCM 13392</strain>
    </source>
</reference>
<name>A0A7I9WLP8_9MYCO</name>
<dbReference type="Gene3D" id="3.40.50.150">
    <property type="entry name" value="Vaccinia Virus protein VP39"/>
    <property type="match status" value="1"/>
</dbReference>
<dbReference type="PANTHER" id="PTHR31009">
    <property type="entry name" value="S-ADENOSYL-L-METHIONINE:CARBOXYL METHYLTRANSFERASE FAMILY PROTEIN"/>
    <property type="match status" value="1"/>
</dbReference>
<evidence type="ECO:0000313" key="4">
    <source>
        <dbReference type="Proteomes" id="UP000465241"/>
    </source>
</evidence>
<evidence type="ECO:0008006" key="5">
    <source>
        <dbReference type="Google" id="ProtNLM"/>
    </source>
</evidence>
<dbReference type="Gene3D" id="1.10.1200.270">
    <property type="entry name" value="Methyltransferase, alpha-helical capping domain"/>
    <property type="match status" value="1"/>
</dbReference>
<keyword evidence="1" id="KW-0479">Metal-binding</keyword>
<dbReference type="GO" id="GO:0008168">
    <property type="term" value="F:methyltransferase activity"/>
    <property type="evidence" value="ECO:0007669"/>
    <property type="project" value="InterPro"/>
</dbReference>
<gene>
    <name evidence="3" type="ORF">MMUR_27980</name>
</gene>
<dbReference type="EMBL" id="BLKT01000003">
    <property type="protein sequence ID" value="GFG58662.1"/>
    <property type="molecule type" value="Genomic_DNA"/>
</dbReference>
<comment type="caution">
    <text evidence="3">The sequence shown here is derived from an EMBL/GenBank/DDBJ whole genome shotgun (WGS) entry which is preliminary data.</text>
</comment>
<organism evidence="3 4">
    <name type="scientific">Mycolicibacterium murale</name>
    <dbReference type="NCBI Taxonomy" id="182220"/>
    <lineage>
        <taxon>Bacteria</taxon>
        <taxon>Bacillati</taxon>
        <taxon>Actinomycetota</taxon>
        <taxon>Actinomycetes</taxon>
        <taxon>Mycobacteriales</taxon>
        <taxon>Mycobacteriaceae</taxon>
        <taxon>Mycolicibacterium</taxon>
    </lineage>
</organism>
<dbReference type="SUPFAM" id="SSF53335">
    <property type="entry name" value="S-adenosyl-L-methionine-dependent methyltransferases"/>
    <property type="match status" value="1"/>
</dbReference>
<dbReference type="Pfam" id="PF03492">
    <property type="entry name" value="Methyltransf_7"/>
    <property type="match status" value="1"/>
</dbReference>
<sequence length="358" mass="38628">MRESSIVVRPEPLGSPRYTESSRLQAAGLLEATAVFEQCAAQVPLPQAPQPVVLVDYGAATGHNSLVPVGTAIRTLRGRTRSEHAVLVVHTDIAENDFTALFQTLADDPDSYLRNDAATFASAVGRSFYGQILPSNSVTLGWSSWACQWLSRSPVPVPDHIQAACSADADVRAAYARQAAHDWHEFVAFRGRELCPGGRLVVLTLAVDDDGEFGFRPVLDAILAGLDALCTDGFITADELAGMSIPMVSRSAKDFGVPFAPRDRFEDLIIERVQVFHGEDRAWTRYQADQDRSAFGAHWADLAAASVFPALAASVDQARRPEFLGRLHTHVAAQLAAAPQHIVIPLATVVLTKVGRPG</sequence>
<evidence type="ECO:0000256" key="1">
    <source>
        <dbReference type="ARBA" id="ARBA00022723"/>
    </source>
</evidence>
<keyword evidence="4" id="KW-1185">Reference proteome</keyword>
<proteinExistence type="predicted"/>
<dbReference type="AlphaFoldDB" id="A0A7I9WLP8"/>
<dbReference type="InterPro" id="IPR029063">
    <property type="entry name" value="SAM-dependent_MTases_sf"/>
</dbReference>
<dbReference type="RefSeq" id="WP_193489430.1">
    <property type="nucleotide sequence ID" value="NZ_BAAAMC010000056.1"/>
</dbReference>
<keyword evidence="2" id="KW-0460">Magnesium</keyword>
<dbReference type="InterPro" id="IPR042086">
    <property type="entry name" value="MeTrfase_capping"/>
</dbReference>
<dbReference type="GO" id="GO:0046872">
    <property type="term" value="F:metal ion binding"/>
    <property type="evidence" value="ECO:0007669"/>
    <property type="project" value="UniProtKB-KW"/>
</dbReference>
<dbReference type="Proteomes" id="UP000465241">
    <property type="component" value="Unassembled WGS sequence"/>
</dbReference>
<accession>A0A7I9WLP8</accession>
<protein>
    <recommendedName>
        <fullName evidence="5">SAM-dependent methyltransferase</fullName>
    </recommendedName>
</protein>
<dbReference type="InterPro" id="IPR005299">
    <property type="entry name" value="MeTrfase_7"/>
</dbReference>
<evidence type="ECO:0000256" key="2">
    <source>
        <dbReference type="ARBA" id="ARBA00022842"/>
    </source>
</evidence>